<dbReference type="GO" id="GO:0071897">
    <property type="term" value="P:DNA biosynthetic process"/>
    <property type="evidence" value="ECO:0007669"/>
    <property type="project" value="UniProtKB-KW"/>
</dbReference>
<comment type="subcellular location">
    <subcellularLocation>
        <location evidence="8">Cytoplasm</location>
    </subcellularLocation>
</comment>
<evidence type="ECO:0000256" key="4">
    <source>
        <dbReference type="ARBA" id="ARBA00022679"/>
    </source>
</evidence>
<dbReference type="Gene3D" id="3.40.50.300">
    <property type="entry name" value="P-loop containing nucleotide triphosphate hydrolases"/>
    <property type="match status" value="1"/>
</dbReference>
<evidence type="ECO:0000256" key="2">
    <source>
        <dbReference type="ARBA" id="ARBA00012118"/>
    </source>
</evidence>
<reference evidence="13 14" key="1">
    <citation type="submission" date="2015-06" db="EMBL/GenBank/DDBJ databases">
        <title>Draft genome of the moderately acidophilic sulfate reducer Candidatus Desulfosporosinus acididurans strain M1.</title>
        <authorList>
            <person name="Poehlein A."/>
            <person name="Petzsch P."/>
            <person name="Johnson B.D."/>
            <person name="Schloemann M."/>
            <person name="Daniel R."/>
            <person name="Muehling M."/>
        </authorList>
    </citation>
    <scope>NUCLEOTIDE SEQUENCE [LARGE SCALE GENOMIC DNA]</scope>
    <source>
        <strain evidence="13 14">M1</strain>
    </source>
</reference>
<proteinExistence type="inferred from homology"/>
<evidence type="ECO:0000256" key="9">
    <source>
        <dbReference type="PIRSR" id="PIRSR035805-1"/>
    </source>
</evidence>
<gene>
    <name evidence="8 13" type="primary">tdk</name>
    <name evidence="13" type="ORF">DEAC_c28250</name>
</gene>
<sequence>MAQLYFRYATMGSGKTADLLKIAYNYSEQGKSVLIFTPAIDTRFGEGRVTSRMGISKPAISIDGKTNIFDQVKSEMPDCVLCDEGNFLTRKNVLEFCRVVDELNIPVIIYGLKNDFQNNLFEGSEALLIFADKIEEVKTVCWYCNRKATMVLRFKDGAPIFEGQQIEIGGNESYLPVCRRCWNKAKTNSK</sequence>
<dbReference type="GO" id="GO:0008270">
    <property type="term" value="F:zinc ion binding"/>
    <property type="evidence" value="ECO:0007669"/>
    <property type="project" value="UniProtKB-UniRule"/>
</dbReference>
<dbReference type="SUPFAM" id="SSF57716">
    <property type="entry name" value="Glucocorticoid receptor-like (DNA-binding domain)"/>
    <property type="match status" value="1"/>
</dbReference>
<dbReference type="PATRIC" id="fig|476652.3.peg.2963"/>
<comment type="catalytic activity">
    <reaction evidence="8 11">
        <text>thymidine + ATP = dTMP + ADP + H(+)</text>
        <dbReference type="Rhea" id="RHEA:19129"/>
        <dbReference type="ChEBI" id="CHEBI:15378"/>
        <dbReference type="ChEBI" id="CHEBI:17748"/>
        <dbReference type="ChEBI" id="CHEBI:30616"/>
        <dbReference type="ChEBI" id="CHEBI:63528"/>
        <dbReference type="ChEBI" id="CHEBI:456216"/>
        <dbReference type="EC" id="2.7.1.21"/>
    </reaction>
</comment>
<comment type="similarity">
    <text evidence="1 8 12">Belongs to the thymidine kinase family.</text>
</comment>
<feature type="binding site" evidence="10">
    <location>
        <begin position="166"/>
        <end position="169"/>
    </location>
    <ligand>
        <name>substrate</name>
    </ligand>
</feature>
<dbReference type="PANTHER" id="PTHR11441:SF0">
    <property type="entry name" value="THYMIDINE KINASE, CYTOSOLIC"/>
    <property type="match status" value="1"/>
</dbReference>
<dbReference type="Pfam" id="PF00265">
    <property type="entry name" value="TK"/>
    <property type="match status" value="1"/>
</dbReference>
<dbReference type="STRING" id="476652.DEAC_c28250"/>
<evidence type="ECO:0000313" key="14">
    <source>
        <dbReference type="Proteomes" id="UP000036356"/>
    </source>
</evidence>
<dbReference type="GO" id="GO:0005524">
    <property type="term" value="F:ATP binding"/>
    <property type="evidence" value="ECO:0007669"/>
    <property type="project" value="UniProtKB-UniRule"/>
</dbReference>
<evidence type="ECO:0000256" key="7">
    <source>
        <dbReference type="ARBA" id="ARBA00022840"/>
    </source>
</evidence>
<dbReference type="PROSITE" id="PS00603">
    <property type="entry name" value="TK_CELLULAR_TYPE"/>
    <property type="match status" value="1"/>
</dbReference>
<feature type="binding site" evidence="8">
    <location>
        <begin position="83"/>
        <end position="86"/>
    </location>
    <ligand>
        <name>ATP</name>
        <dbReference type="ChEBI" id="CHEBI:30616"/>
    </ligand>
</feature>
<comment type="caution">
    <text evidence="13">The sequence shown here is derived from an EMBL/GenBank/DDBJ whole genome shotgun (WGS) entry which is preliminary data.</text>
</comment>
<keyword evidence="3 8" id="KW-0237">DNA synthesis</keyword>
<dbReference type="InterPro" id="IPR027417">
    <property type="entry name" value="P-loop_NTPase"/>
</dbReference>
<dbReference type="NCBIfam" id="NF003300">
    <property type="entry name" value="PRK04296.1-5"/>
    <property type="match status" value="1"/>
</dbReference>
<evidence type="ECO:0000256" key="12">
    <source>
        <dbReference type="RuleBase" id="RU004165"/>
    </source>
</evidence>
<accession>A0A0J1FQM0</accession>
<dbReference type="GO" id="GO:0005829">
    <property type="term" value="C:cytosol"/>
    <property type="evidence" value="ECO:0007669"/>
    <property type="project" value="TreeGrafter"/>
</dbReference>
<evidence type="ECO:0000256" key="6">
    <source>
        <dbReference type="ARBA" id="ARBA00022777"/>
    </source>
</evidence>
<feature type="binding site" evidence="8">
    <location>
        <position position="181"/>
    </location>
    <ligand>
        <name>Zn(2+)</name>
        <dbReference type="ChEBI" id="CHEBI:29105"/>
    </ligand>
</feature>
<feature type="binding site" evidence="8">
    <location>
        <position position="141"/>
    </location>
    <ligand>
        <name>Zn(2+)</name>
        <dbReference type="ChEBI" id="CHEBI:29105"/>
    </ligand>
</feature>
<dbReference type="PIRSF" id="PIRSF035805">
    <property type="entry name" value="TK_cell"/>
    <property type="match status" value="1"/>
</dbReference>
<dbReference type="SUPFAM" id="SSF52540">
    <property type="entry name" value="P-loop containing nucleoside triphosphate hydrolases"/>
    <property type="match status" value="1"/>
</dbReference>
<keyword evidence="7 8" id="KW-0067">ATP-binding</keyword>
<feature type="active site" description="Proton acceptor" evidence="8 9">
    <location>
        <position position="84"/>
    </location>
</feature>
<keyword evidence="8" id="KW-0862">Zinc</keyword>
<dbReference type="HAMAP" id="MF_00124">
    <property type="entry name" value="Thymidine_kinase"/>
    <property type="match status" value="1"/>
</dbReference>
<evidence type="ECO:0000256" key="5">
    <source>
        <dbReference type="ARBA" id="ARBA00022741"/>
    </source>
</evidence>
<keyword evidence="8" id="KW-0963">Cytoplasm</keyword>
<feature type="binding site" evidence="10">
    <location>
        <position position="174"/>
    </location>
    <ligand>
        <name>substrate</name>
    </ligand>
</feature>
<dbReference type="Proteomes" id="UP000036356">
    <property type="component" value="Unassembled WGS sequence"/>
</dbReference>
<keyword evidence="8" id="KW-0479">Metal-binding</keyword>
<dbReference type="EMBL" id="LDZY01000009">
    <property type="protein sequence ID" value="KLU65273.1"/>
    <property type="molecule type" value="Genomic_DNA"/>
</dbReference>
<organism evidence="13 14">
    <name type="scientific">Desulfosporosinus acididurans</name>
    <dbReference type="NCBI Taxonomy" id="476652"/>
    <lineage>
        <taxon>Bacteria</taxon>
        <taxon>Bacillati</taxon>
        <taxon>Bacillota</taxon>
        <taxon>Clostridia</taxon>
        <taxon>Eubacteriales</taxon>
        <taxon>Desulfitobacteriaceae</taxon>
        <taxon>Desulfosporosinus</taxon>
    </lineage>
</organism>
<dbReference type="InterPro" id="IPR001267">
    <property type="entry name" value="Thymidine_kinase"/>
</dbReference>
<evidence type="ECO:0000256" key="10">
    <source>
        <dbReference type="PIRSR" id="PIRSR035805-2"/>
    </source>
</evidence>
<keyword evidence="14" id="KW-1185">Reference proteome</keyword>
<dbReference type="GO" id="GO:0004797">
    <property type="term" value="F:thymidine kinase activity"/>
    <property type="evidence" value="ECO:0007669"/>
    <property type="project" value="UniProtKB-UniRule"/>
</dbReference>
<dbReference type="AlphaFoldDB" id="A0A0J1FQM0"/>
<comment type="subunit">
    <text evidence="8">Homotetramer.</text>
</comment>
<name>A0A0J1FQM0_9FIRM</name>
<dbReference type="EC" id="2.7.1.21" evidence="2 8"/>
<dbReference type="GO" id="GO:0046104">
    <property type="term" value="P:thymidine metabolic process"/>
    <property type="evidence" value="ECO:0007669"/>
    <property type="project" value="TreeGrafter"/>
</dbReference>
<feature type="binding site" evidence="8">
    <location>
        <position position="144"/>
    </location>
    <ligand>
        <name>Zn(2+)</name>
        <dbReference type="ChEBI" id="CHEBI:29105"/>
    </ligand>
</feature>
<feature type="binding site" evidence="8">
    <location>
        <begin position="9"/>
        <end position="16"/>
    </location>
    <ligand>
        <name>ATP</name>
        <dbReference type="ChEBI" id="CHEBI:30616"/>
    </ligand>
</feature>
<keyword evidence="6 8" id="KW-0418">Kinase</keyword>
<evidence type="ECO:0000313" key="13">
    <source>
        <dbReference type="EMBL" id="KLU65273.1"/>
    </source>
</evidence>
<dbReference type="RefSeq" id="WP_047810651.1">
    <property type="nucleotide sequence ID" value="NZ_LDZY01000009.1"/>
</dbReference>
<feature type="binding site" evidence="8">
    <location>
        <position position="178"/>
    </location>
    <ligand>
        <name>Zn(2+)</name>
        <dbReference type="ChEBI" id="CHEBI:29105"/>
    </ligand>
</feature>
<keyword evidence="5 8" id="KW-0547">Nucleotide-binding</keyword>
<dbReference type="PANTHER" id="PTHR11441">
    <property type="entry name" value="THYMIDINE KINASE"/>
    <property type="match status" value="1"/>
</dbReference>
<protein>
    <recommendedName>
        <fullName evidence="2 8">Thymidine kinase</fullName>
        <ecNumber evidence="2 8">2.7.1.21</ecNumber>
    </recommendedName>
</protein>
<dbReference type="Gene3D" id="3.30.60.20">
    <property type="match status" value="1"/>
</dbReference>
<evidence type="ECO:0000256" key="8">
    <source>
        <dbReference type="HAMAP-Rule" id="MF_00124"/>
    </source>
</evidence>
<dbReference type="InterPro" id="IPR020633">
    <property type="entry name" value="Thymidine_kinase_CS"/>
</dbReference>
<evidence type="ECO:0000256" key="1">
    <source>
        <dbReference type="ARBA" id="ARBA00007587"/>
    </source>
</evidence>
<keyword evidence="4 8" id="KW-0808">Transferase</keyword>
<evidence type="ECO:0000256" key="3">
    <source>
        <dbReference type="ARBA" id="ARBA00022634"/>
    </source>
</evidence>
<evidence type="ECO:0000256" key="11">
    <source>
        <dbReference type="RuleBase" id="RU000544"/>
    </source>
</evidence>